<dbReference type="PROSITE" id="PS50294">
    <property type="entry name" value="WD_REPEATS_REGION"/>
    <property type="match status" value="11"/>
</dbReference>
<dbReference type="PRINTS" id="PR00364">
    <property type="entry name" value="DISEASERSIST"/>
</dbReference>
<dbReference type="Proteomes" id="UP000010471">
    <property type="component" value="Chromosome"/>
</dbReference>
<keyword evidence="2" id="KW-0677">Repeat</keyword>
<evidence type="ECO:0000313" key="6">
    <source>
        <dbReference type="EMBL" id="AFZ16526.1"/>
    </source>
</evidence>
<feature type="repeat" description="WD" evidence="3">
    <location>
        <begin position="781"/>
        <end position="822"/>
    </location>
</feature>
<keyword evidence="7" id="KW-1185">Reference proteome</keyword>
<feature type="domain" description="EML-like second beta-propeller" evidence="5">
    <location>
        <begin position="831"/>
        <end position="999"/>
    </location>
</feature>
<evidence type="ECO:0000259" key="5">
    <source>
        <dbReference type="Pfam" id="PF23414"/>
    </source>
</evidence>
<feature type="repeat" description="WD" evidence="3">
    <location>
        <begin position="1170"/>
        <end position="1211"/>
    </location>
</feature>
<dbReference type="STRING" id="1173027.Mic7113_0612"/>
<feature type="repeat" description="WD" evidence="3">
    <location>
        <begin position="613"/>
        <end position="654"/>
    </location>
</feature>
<dbReference type="Gene3D" id="2.130.10.10">
    <property type="entry name" value="YVTN repeat-like/Quinoprotein amine dehydrogenase"/>
    <property type="match status" value="7"/>
</dbReference>
<dbReference type="PANTHER" id="PTHR19879">
    <property type="entry name" value="TRANSCRIPTION INITIATION FACTOR TFIID"/>
    <property type="match status" value="1"/>
</dbReference>
<dbReference type="Pfam" id="PF00400">
    <property type="entry name" value="WD40"/>
    <property type="match status" value="9"/>
</dbReference>
<dbReference type="CDD" id="cd00200">
    <property type="entry name" value="WD40"/>
    <property type="match status" value="2"/>
</dbReference>
<dbReference type="SMART" id="SM00320">
    <property type="entry name" value="WD40"/>
    <property type="match status" value="14"/>
</dbReference>
<dbReference type="EMBL" id="CP003630">
    <property type="protein sequence ID" value="AFZ16526.1"/>
    <property type="molecule type" value="Genomic_DNA"/>
</dbReference>
<dbReference type="InterPro" id="IPR001680">
    <property type="entry name" value="WD40_rpt"/>
</dbReference>
<dbReference type="InterPro" id="IPR027417">
    <property type="entry name" value="P-loop_NTPase"/>
</dbReference>
<dbReference type="SUPFAM" id="SSF50978">
    <property type="entry name" value="WD40 repeat-like"/>
    <property type="match status" value="2"/>
</dbReference>
<feature type="repeat" description="WD" evidence="3">
    <location>
        <begin position="823"/>
        <end position="864"/>
    </location>
</feature>
<dbReference type="InterPro" id="IPR011044">
    <property type="entry name" value="Quino_amine_DH_bsu"/>
</dbReference>
<protein>
    <submittedName>
        <fullName evidence="6">WD40 repeat-containing protein</fullName>
    </submittedName>
</protein>
<dbReference type="SUPFAM" id="SSF50969">
    <property type="entry name" value="YVTN repeat-like/Quinoprotein amine dehydrogenase"/>
    <property type="match status" value="1"/>
</dbReference>
<feature type="repeat" description="WD" evidence="3">
    <location>
        <begin position="697"/>
        <end position="738"/>
    </location>
</feature>
<evidence type="ECO:0000259" key="4">
    <source>
        <dbReference type="Pfam" id="PF00931"/>
    </source>
</evidence>
<name>K9W9M7_9CYAN</name>
<dbReference type="PROSITE" id="PS50082">
    <property type="entry name" value="WD_REPEATS_2"/>
    <property type="match status" value="13"/>
</dbReference>
<dbReference type="InterPro" id="IPR015943">
    <property type="entry name" value="WD40/YVTN_repeat-like_dom_sf"/>
</dbReference>
<feature type="domain" description="NB-ARC" evidence="4">
    <location>
        <begin position="121"/>
        <end position="223"/>
    </location>
</feature>
<feature type="repeat" description="WD" evidence="3">
    <location>
        <begin position="1128"/>
        <end position="1169"/>
    </location>
</feature>
<proteinExistence type="predicted"/>
<dbReference type="SUPFAM" id="SSF141571">
    <property type="entry name" value="Pentapeptide repeat-like"/>
    <property type="match status" value="1"/>
</dbReference>
<feature type="repeat" description="WD" evidence="3">
    <location>
        <begin position="865"/>
        <end position="906"/>
    </location>
</feature>
<dbReference type="eggNOG" id="COG2319">
    <property type="taxonomic scope" value="Bacteria"/>
</dbReference>
<dbReference type="eggNOG" id="COG3903">
    <property type="taxonomic scope" value="Bacteria"/>
</dbReference>
<dbReference type="RefSeq" id="WP_015180690.1">
    <property type="nucleotide sequence ID" value="NC_019738.1"/>
</dbReference>
<dbReference type="PANTHER" id="PTHR19879:SF9">
    <property type="entry name" value="TRANSCRIPTION INITIATION FACTOR TFIID SUBUNIT 5"/>
    <property type="match status" value="1"/>
</dbReference>
<dbReference type="PRINTS" id="PR00320">
    <property type="entry name" value="GPROTEINBRPT"/>
</dbReference>
<dbReference type="Pfam" id="PF23414">
    <property type="entry name" value="Beta-prop_EML_2"/>
    <property type="match status" value="1"/>
</dbReference>
<dbReference type="OrthoDB" id="567898at2"/>
<feature type="repeat" description="WD" evidence="3">
    <location>
        <begin position="991"/>
        <end position="1032"/>
    </location>
</feature>
<feature type="repeat" description="WD" evidence="3">
    <location>
        <begin position="571"/>
        <end position="612"/>
    </location>
</feature>
<dbReference type="PROSITE" id="PS00678">
    <property type="entry name" value="WD_REPEATS_1"/>
    <property type="match status" value="10"/>
</dbReference>
<reference evidence="6 7" key="1">
    <citation type="submission" date="2012-06" db="EMBL/GenBank/DDBJ databases">
        <title>Finished chromosome of genome of Microcoleus sp. PCC 7113.</title>
        <authorList>
            <consortium name="US DOE Joint Genome Institute"/>
            <person name="Gugger M."/>
            <person name="Coursin T."/>
            <person name="Rippka R."/>
            <person name="Tandeau De Marsac N."/>
            <person name="Huntemann M."/>
            <person name="Wei C.-L."/>
            <person name="Han J."/>
            <person name="Detter J.C."/>
            <person name="Han C."/>
            <person name="Tapia R."/>
            <person name="Chen A."/>
            <person name="Kyrpides N."/>
            <person name="Mavromatis K."/>
            <person name="Markowitz V."/>
            <person name="Szeto E."/>
            <person name="Ivanova N."/>
            <person name="Pagani I."/>
            <person name="Pati A."/>
            <person name="Goodwin L."/>
            <person name="Nordberg H.P."/>
            <person name="Cantor M.N."/>
            <person name="Hua S.X."/>
            <person name="Woyke T."/>
            <person name="Kerfeld C.A."/>
        </authorList>
    </citation>
    <scope>NUCLEOTIDE SEQUENCE [LARGE SCALE GENOMIC DNA]</scope>
    <source>
        <strain evidence="6 7">PCC 7113</strain>
    </source>
</reference>
<dbReference type="HOGENOM" id="CLU_005071_2_0_3"/>
<dbReference type="AlphaFoldDB" id="K9W9M7"/>
<feature type="repeat" description="WD" evidence="3">
    <location>
        <begin position="907"/>
        <end position="948"/>
    </location>
</feature>
<keyword evidence="1 3" id="KW-0853">WD repeat</keyword>
<sequence>MQTLKASPEGLDRIKKAREEKGWAIDDKRSRWLREASKILEPEKNWEEIDQFAVSIGTWKRFLKGEAVKPHYFRAFCQVLGLNWEEVVAGTPTQPNRKKTSTTPRKDWGEAPDVPYFVGRTKELDQLQQWIIKERCRLVALLGMGGIGKTALSVKLVQQIQGEFEYIIWRSLRNAPPFPEIVTDTIKFLSNQQETDLPETANGKVSRLIHYLRSSRCLLIFDNADTIFRSGECAGNYREGYEEYGELFRQIGETPHQSCLLLTSREKPKEVAFFEGRQEGRQIKSLKLEGLEKPNVQELFQSRGTFSGSDSEWNELMTLYAGNPLALNVVAATIQEYFGSNLAEFFKLGAAVFGDIRHLADEQYSRLSDLEKEIMYWLATNREPVCLLELRDDIIPPIAPAQLIDALESLARRSLIEKASLLDKPASSFTQQPVVMEYMTNRLINLVFEEIVTEKMALFNRHALIKAQTKDYVRETQIVLILKPVLDKLLDKFGNQNTLKLHLKQILATLREQFPHKLGYAGGNILNILCQSNIDLSGEDFSELKVWQAYLDGVHLHDVNFRNSNLDKSVFSEIFDSILSVAISSDGTLLATGDTDNKIHVWRVADEQLLFTCERHANWVRAVAFSPDGKILASGSTDQTVRLWDASNGKCLKTLQGHTNWIWSLSFSSDSQILASGSDDKTVRLWNVSTGERLQTLPEHSHWVRSVAFGSDSSTLVSASVDQIVRLWDIRTGECLEHWQERNHVVRSIACRLDENKLVIGTDDYKVILLDIHTGEHLKTFEGHTNRVWSVAFSPQGNMLASGSADHTVKLWDIHTGRCLNTLKEEGYRVRSLAFTPDGKILATGSDDQSVSLWSVPEGKRLKSLQGYTQRVWSVAFSPDGQTLVSGSDDQKLRLWDVNTGECLQTLSGHKGRVRSVAFSPDGDTIASASNDQKIKLWDVSTGKCRLTLSGHKDWVSSLAFSQDGTKLVSASDDKTVRLWDVSTGQYLKTIGEHGDWVWSVAVSPDGSILANTSENKTVWLWDINTGECLHTLQGHTNKVRTVAFSHQGNIADLTSVQYSLTSPPTPLLQGEGSKKFSPPYLQGKGAGGLGFSDVLHATENHYILASGSDDQTVRLWDVCTGECLQILQGHTNQIRSVAFSPNGQIVASGSDDQTVKLWNVCDGKCLQMLHGHTKSVWSVHWSPNGHTLASGSEDETIKIWDVTTAECLRTLRAKKPYEGMNITGVTGLTEAQKATLKALGALEEGECLSLA</sequence>
<dbReference type="InterPro" id="IPR018391">
    <property type="entry name" value="PQQ_b-propeller_rpt"/>
</dbReference>
<evidence type="ECO:0000256" key="1">
    <source>
        <dbReference type="ARBA" id="ARBA00022574"/>
    </source>
</evidence>
<dbReference type="PATRIC" id="fig|1173027.3.peg.676"/>
<feature type="repeat" description="WD" evidence="3">
    <location>
        <begin position="949"/>
        <end position="990"/>
    </location>
</feature>
<dbReference type="InterPro" id="IPR020472">
    <property type="entry name" value="WD40_PAC1"/>
</dbReference>
<dbReference type="Pfam" id="PF00931">
    <property type="entry name" value="NB-ARC"/>
    <property type="match status" value="1"/>
</dbReference>
<dbReference type="InterPro" id="IPR055442">
    <property type="entry name" value="Beta-prop_EML-like_2nd"/>
</dbReference>
<dbReference type="Gene3D" id="3.40.50.300">
    <property type="entry name" value="P-loop containing nucleotide triphosphate hydrolases"/>
    <property type="match status" value="1"/>
</dbReference>
<gene>
    <name evidence="6" type="ORF">Mic7113_0612</name>
</gene>
<dbReference type="SUPFAM" id="SSF52540">
    <property type="entry name" value="P-loop containing nucleoside triphosphate hydrolases"/>
    <property type="match status" value="1"/>
</dbReference>
<dbReference type="InterPro" id="IPR019775">
    <property type="entry name" value="WD40_repeat_CS"/>
</dbReference>
<dbReference type="SMART" id="SM00564">
    <property type="entry name" value="PQQ"/>
    <property type="match status" value="5"/>
</dbReference>
<evidence type="ECO:0000256" key="3">
    <source>
        <dbReference type="PROSITE-ProRule" id="PRU00221"/>
    </source>
</evidence>
<dbReference type="GO" id="GO:0043531">
    <property type="term" value="F:ADP binding"/>
    <property type="evidence" value="ECO:0007669"/>
    <property type="project" value="InterPro"/>
</dbReference>
<evidence type="ECO:0000256" key="2">
    <source>
        <dbReference type="ARBA" id="ARBA00022737"/>
    </source>
</evidence>
<evidence type="ECO:0000313" key="7">
    <source>
        <dbReference type="Proteomes" id="UP000010471"/>
    </source>
</evidence>
<dbReference type="InterPro" id="IPR036322">
    <property type="entry name" value="WD40_repeat_dom_sf"/>
</dbReference>
<accession>K9W9M7</accession>
<feature type="repeat" description="WD" evidence="3">
    <location>
        <begin position="655"/>
        <end position="696"/>
    </location>
</feature>
<organism evidence="6 7">
    <name type="scientific">Allocoleopsis franciscana PCC 7113</name>
    <dbReference type="NCBI Taxonomy" id="1173027"/>
    <lineage>
        <taxon>Bacteria</taxon>
        <taxon>Bacillati</taxon>
        <taxon>Cyanobacteriota</taxon>
        <taxon>Cyanophyceae</taxon>
        <taxon>Coleofasciculales</taxon>
        <taxon>Coleofasciculaceae</taxon>
        <taxon>Allocoleopsis</taxon>
        <taxon>Allocoleopsis franciscana</taxon>
    </lineage>
</organism>
<dbReference type="InterPro" id="IPR002182">
    <property type="entry name" value="NB-ARC"/>
</dbReference>
<feature type="repeat" description="WD" evidence="3">
    <location>
        <begin position="1105"/>
        <end position="1127"/>
    </location>
</feature>
<dbReference type="KEGG" id="mic:Mic7113_0612"/>